<gene>
    <name evidence="1" type="ORF">ACFPT7_06080</name>
</gene>
<keyword evidence="2" id="KW-1185">Reference proteome</keyword>
<proteinExistence type="predicted"/>
<accession>A0ABW1EFT3</accession>
<reference evidence="2" key="1">
    <citation type="journal article" date="2019" name="Int. J. Syst. Evol. Microbiol.">
        <title>The Global Catalogue of Microorganisms (GCM) 10K type strain sequencing project: providing services to taxonomists for standard genome sequencing and annotation.</title>
        <authorList>
            <consortium name="The Broad Institute Genomics Platform"/>
            <consortium name="The Broad Institute Genome Sequencing Center for Infectious Disease"/>
            <person name="Wu L."/>
            <person name="Ma J."/>
        </authorList>
    </citation>
    <scope>NUCLEOTIDE SEQUENCE [LARGE SCALE GENOMIC DNA]</scope>
    <source>
        <strain evidence="2">JCM 4087</strain>
    </source>
</reference>
<name>A0ABW1EFT3_9BACT</name>
<dbReference type="Proteomes" id="UP001596091">
    <property type="component" value="Unassembled WGS sequence"/>
</dbReference>
<protein>
    <recommendedName>
        <fullName evidence="3">Ribbon-helix-helix protein, CopG family</fullName>
    </recommendedName>
</protein>
<dbReference type="EMBL" id="JBHSPH010000002">
    <property type="protein sequence ID" value="MFC5861853.1"/>
    <property type="molecule type" value="Genomic_DNA"/>
</dbReference>
<organism evidence="1 2">
    <name type="scientific">Acidicapsa dinghuensis</name>
    <dbReference type="NCBI Taxonomy" id="2218256"/>
    <lineage>
        <taxon>Bacteria</taxon>
        <taxon>Pseudomonadati</taxon>
        <taxon>Acidobacteriota</taxon>
        <taxon>Terriglobia</taxon>
        <taxon>Terriglobales</taxon>
        <taxon>Acidobacteriaceae</taxon>
        <taxon>Acidicapsa</taxon>
    </lineage>
</organism>
<evidence type="ECO:0000313" key="1">
    <source>
        <dbReference type="EMBL" id="MFC5861853.1"/>
    </source>
</evidence>
<evidence type="ECO:0000313" key="2">
    <source>
        <dbReference type="Proteomes" id="UP001596091"/>
    </source>
</evidence>
<comment type="caution">
    <text evidence="1">The sequence shown here is derived from an EMBL/GenBank/DDBJ whole genome shotgun (WGS) entry which is preliminary data.</text>
</comment>
<sequence>MAILGEKNLAAEMERRKKFRVNHVGTKLNEAELHDLEALAAKRGQTHGELIRGLILREVEASRTTHRASAEMVEITACRLLLTNVLRPLATGQPMTEQAFDGLIDEVKKHKARVAEDRLKEHQARR</sequence>
<dbReference type="RefSeq" id="WP_263337567.1">
    <property type="nucleotide sequence ID" value="NZ_JAGSYH010000004.1"/>
</dbReference>
<evidence type="ECO:0008006" key="3">
    <source>
        <dbReference type="Google" id="ProtNLM"/>
    </source>
</evidence>